<gene>
    <name evidence="2" type="ORF">BaRGS_00040138</name>
</gene>
<evidence type="ECO:0000313" key="2">
    <source>
        <dbReference type="EMBL" id="KAK7448161.1"/>
    </source>
</evidence>
<feature type="compositionally biased region" description="Basic and acidic residues" evidence="1">
    <location>
        <begin position="395"/>
        <end position="415"/>
    </location>
</feature>
<evidence type="ECO:0000313" key="3">
    <source>
        <dbReference type="Proteomes" id="UP001519460"/>
    </source>
</evidence>
<keyword evidence="3" id="KW-1185">Reference proteome</keyword>
<sequence>MVGVNLFSLLSQFLSGRRRLLSAVVCATKRPPSLPPVKHSPNLLISDGDCSVLEIVFSFNTAGGYGPLPPSSRRYLKQMIHSLDSSLLSRIFDITSSTKTRIAIFAHGNHHRDGKKYVLKHIDFTDSIAELCQFVDDATPLSWGSPFHCYELVLRKMRKVLSWTPGSRRVLVMFGSTPPHHGDHEDGEMLFWGVEARCLAHMDVTAYTVETLLETHHDFYRGLAEITDGCCIGLEQFSNVHDIITAIICNIVGPPCLDEFEEELMDREDNSLNTDILHMFAVLHQYNERVVAPPGECPGTPLGGDFGDEDYHDFVTLDTFSEKFHEHCRKEGSFSSTTASSASLQVTEDTHGRLTRQNSEFDAHGRLMRKKSERTQTTYATAKSAGLRPGQRSFHMGENKMGDFKSDRRLQKPEYARPVPCLRRESNSTVSARSGSSVQSRGGRNRMSKQQTVTFYLPSETDEIQTQQSETDPSGSPPTLNHVNPKLLLRKSRTVALPVQMNRENENKARRQSSQEAGNASNTELRPAKVRRGVTNIGFGGKMSAAETASEGLSSGGSSHQIYKIDKDTPSKREEIQPKSFTLRHLLWSPWILAISPWRPTEDKREWEKRSQARRSAGYRRLKLFDSDDSSTLPSLYEVALRAKGGVKKVVVYHKFLAETKENIDWENQVLEGKDIQEKVNEAVQEKSCVFIRRATFSQHTRRAQGVVKAALHKYDYAWNEVQGFKRPLRHVEL</sequence>
<dbReference type="PANTHER" id="PTHR47824">
    <property type="entry name" value="UBIQUITIN-LIKE DOMAIN-CONTAINING PROTEIN"/>
    <property type="match status" value="1"/>
</dbReference>
<feature type="compositionally biased region" description="Polar residues" evidence="1">
    <location>
        <begin position="551"/>
        <end position="561"/>
    </location>
</feature>
<feature type="region of interest" description="Disordered" evidence="1">
    <location>
        <begin position="372"/>
        <end position="449"/>
    </location>
</feature>
<feature type="region of interest" description="Disordered" evidence="1">
    <location>
        <begin position="498"/>
        <end position="529"/>
    </location>
</feature>
<protein>
    <submittedName>
        <fullName evidence="2">Uncharacterized protein</fullName>
    </submittedName>
</protein>
<dbReference type="PANTHER" id="PTHR47824:SF3">
    <property type="entry name" value="UBIQUITIN-LIKE DOMAIN-CONTAINING PROTEIN"/>
    <property type="match status" value="1"/>
</dbReference>
<dbReference type="AlphaFoldDB" id="A0ABD0J109"/>
<reference evidence="2 3" key="1">
    <citation type="journal article" date="2023" name="Sci. Data">
        <title>Genome assembly of the Korean intertidal mud-creeper Batillaria attramentaria.</title>
        <authorList>
            <person name="Patra A.K."/>
            <person name="Ho P.T."/>
            <person name="Jun S."/>
            <person name="Lee S.J."/>
            <person name="Kim Y."/>
            <person name="Won Y.J."/>
        </authorList>
    </citation>
    <scope>NUCLEOTIDE SEQUENCE [LARGE SCALE GENOMIC DNA]</scope>
    <source>
        <strain evidence="2">Wonlab-2016</strain>
    </source>
</reference>
<feature type="region of interest" description="Disordered" evidence="1">
    <location>
        <begin position="462"/>
        <end position="485"/>
    </location>
</feature>
<organism evidence="2 3">
    <name type="scientific">Batillaria attramentaria</name>
    <dbReference type="NCBI Taxonomy" id="370345"/>
    <lineage>
        <taxon>Eukaryota</taxon>
        <taxon>Metazoa</taxon>
        <taxon>Spiralia</taxon>
        <taxon>Lophotrochozoa</taxon>
        <taxon>Mollusca</taxon>
        <taxon>Gastropoda</taxon>
        <taxon>Caenogastropoda</taxon>
        <taxon>Sorbeoconcha</taxon>
        <taxon>Cerithioidea</taxon>
        <taxon>Batillariidae</taxon>
        <taxon>Batillaria</taxon>
    </lineage>
</organism>
<feature type="compositionally biased region" description="Polar residues" evidence="1">
    <location>
        <begin position="464"/>
        <end position="482"/>
    </location>
</feature>
<feature type="compositionally biased region" description="Polar residues" evidence="1">
    <location>
        <begin position="512"/>
        <end position="524"/>
    </location>
</feature>
<dbReference type="EMBL" id="JACVVK020000764">
    <property type="protein sequence ID" value="KAK7448161.1"/>
    <property type="molecule type" value="Genomic_DNA"/>
</dbReference>
<comment type="caution">
    <text evidence="2">The sequence shown here is derived from an EMBL/GenBank/DDBJ whole genome shotgun (WGS) entry which is preliminary data.</text>
</comment>
<evidence type="ECO:0000256" key="1">
    <source>
        <dbReference type="SAM" id="MobiDB-lite"/>
    </source>
</evidence>
<proteinExistence type="predicted"/>
<feature type="compositionally biased region" description="Basic and acidic residues" evidence="1">
    <location>
        <begin position="563"/>
        <end position="573"/>
    </location>
</feature>
<feature type="region of interest" description="Disordered" evidence="1">
    <location>
        <begin position="548"/>
        <end position="573"/>
    </location>
</feature>
<accession>A0ABD0J109</accession>
<dbReference type="Proteomes" id="UP001519460">
    <property type="component" value="Unassembled WGS sequence"/>
</dbReference>
<name>A0ABD0J109_9CAEN</name>
<feature type="compositionally biased region" description="Low complexity" evidence="1">
    <location>
        <begin position="427"/>
        <end position="442"/>
    </location>
</feature>